<dbReference type="PANTHER" id="PTHR39339:SF1">
    <property type="entry name" value="CHAD DOMAIN-CONTAINING PROTEIN"/>
    <property type="match status" value="1"/>
</dbReference>
<reference evidence="2 3" key="1">
    <citation type="journal article" date="2019" name="Int. J. Syst. Evol. Microbiol.">
        <title>The Global Catalogue of Microorganisms (GCM) 10K type strain sequencing project: providing services to taxonomists for standard genome sequencing and annotation.</title>
        <authorList>
            <consortium name="The Broad Institute Genomics Platform"/>
            <consortium name="The Broad Institute Genome Sequencing Center for Infectious Disease"/>
            <person name="Wu L."/>
            <person name="Ma J."/>
        </authorList>
    </citation>
    <scope>NUCLEOTIDE SEQUENCE [LARGE SCALE GENOMIC DNA]</scope>
    <source>
        <strain evidence="2 3">JCM 14322</strain>
    </source>
</reference>
<evidence type="ECO:0000313" key="3">
    <source>
        <dbReference type="Proteomes" id="UP001500002"/>
    </source>
</evidence>
<dbReference type="Pfam" id="PF05235">
    <property type="entry name" value="CHAD"/>
    <property type="match status" value="1"/>
</dbReference>
<dbReference type="RefSeq" id="WP_344295906.1">
    <property type="nucleotide sequence ID" value="NZ_BAAANJ010000007.1"/>
</dbReference>
<dbReference type="InterPro" id="IPR007899">
    <property type="entry name" value="CHAD_dom"/>
</dbReference>
<dbReference type="InterPro" id="IPR038186">
    <property type="entry name" value="CHAD_dom_sf"/>
</dbReference>
<evidence type="ECO:0000313" key="2">
    <source>
        <dbReference type="EMBL" id="GAA1811391.1"/>
    </source>
</evidence>
<dbReference type="PANTHER" id="PTHR39339">
    <property type="entry name" value="SLR1444 PROTEIN"/>
    <property type="match status" value="1"/>
</dbReference>
<name>A0ABN2M771_9MICO</name>
<comment type="caution">
    <text evidence="2">The sequence shown here is derived from an EMBL/GenBank/DDBJ whole genome shotgun (WGS) entry which is preliminary data.</text>
</comment>
<evidence type="ECO:0000259" key="1">
    <source>
        <dbReference type="PROSITE" id="PS51708"/>
    </source>
</evidence>
<sequence>MTRSDVTFDAAGSAVVAALTALIVQLDEAERAAVVDEPDAVHQARILVRRLRSVLRTFRPLFERAAVEQLRASLAEVGDALGRVRDLEVRVEHAQRHLTGDSPREMRERLVDDEQARYRAAHADLVAFLGVGGHGQGILEFVSAPPYAGRASRHAPKALARLLEREYRRVRRAARGATDDLDSLHRLRKAARRLRYACEAVTEVRAVVFGDEVAEVADAAQDVQDVLGDHRDEVLFAMQVQQAGEDASVEGEPIDAYTAVADAALAGAARRLDDLPDALRTLRKRARWLKKSA</sequence>
<gene>
    <name evidence="2" type="ORF">GCM10009749_20540</name>
</gene>
<dbReference type="PROSITE" id="PS51708">
    <property type="entry name" value="CHAD"/>
    <property type="match status" value="1"/>
</dbReference>
<feature type="domain" description="CHAD" evidence="1">
    <location>
        <begin position="8"/>
        <end position="293"/>
    </location>
</feature>
<protein>
    <recommendedName>
        <fullName evidence="1">CHAD domain-containing protein</fullName>
    </recommendedName>
</protein>
<dbReference type="EMBL" id="BAAANJ010000007">
    <property type="protein sequence ID" value="GAA1811391.1"/>
    <property type="molecule type" value="Genomic_DNA"/>
</dbReference>
<keyword evidence="3" id="KW-1185">Reference proteome</keyword>
<organism evidence="2 3">
    <name type="scientific">Agromyces neolithicus</name>
    <dbReference type="NCBI Taxonomy" id="269420"/>
    <lineage>
        <taxon>Bacteria</taxon>
        <taxon>Bacillati</taxon>
        <taxon>Actinomycetota</taxon>
        <taxon>Actinomycetes</taxon>
        <taxon>Micrococcales</taxon>
        <taxon>Microbacteriaceae</taxon>
        <taxon>Agromyces</taxon>
    </lineage>
</organism>
<proteinExistence type="predicted"/>
<dbReference type="SMART" id="SM00880">
    <property type="entry name" value="CHAD"/>
    <property type="match status" value="1"/>
</dbReference>
<dbReference type="Gene3D" id="1.40.20.10">
    <property type="entry name" value="CHAD domain"/>
    <property type="match status" value="1"/>
</dbReference>
<dbReference type="Proteomes" id="UP001500002">
    <property type="component" value="Unassembled WGS sequence"/>
</dbReference>
<accession>A0ABN2M771</accession>